<dbReference type="Gene3D" id="2.40.160.10">
    <property type="entry name" value="Porin"/>
    <property type="match status" value="1"/>
</dbReference>
<evidence type="ECO:0000313" key="3">
    <source>
        <dbReference type="Proteomes" id="UP001596111"/>
    </source>
</evidence>
<keyword evidence="3" id="KW-1185">Reference proteome</keyword>
<dbReference type="InterPro" id="IPR023614">
    <property type="entry name" value="Porin_dom_sf"/>
</dbReference>
<dbReference type="EMBL" id="JBHSNG010000013">
    <property type="protein sequence ID" value="MFC5582039.1"/>
    <property type="molecule type" value="Genomic_DNA"/>
</dbReference>
<evidence type="ECO:0000313" key="2">
    <source>
        <dbReference type="EMBL" id="MFC5582039.1"/>
    </source>
</evidence>
<protein>
    <recommendedName>
        <fullName evidence="4">Phosphate-selective porin O and P</fullName>
    </recommendedName>
</protein>
<evidence type="ECO:0008006" key="4">
    <source>
        <dbReference type="Google" id="ProtNLM"/>
    </source>
</evidence>
<accession>A0ABW0SZJ6</accession>
<dbReference type="Proteomes" id="UP001596111">
    <property type="component" value="Unassembled WGS sequence"/>
</dbReference>
<dbReference type="SUPFAM" id="SSF56935">
    <property type="entry name" value="Porins"/>
    <property type="match status" value="1"/>
</dbReference>
<comment type="caution">
    <text evidence="2">The sequence shown here is derived from an EMBL/GenBank/DDBJ whole genome shotgun (WGS) entry which is preliminary data.</text>
</comment>
<feature type="chain" id="PRO_5046753331" description="Phosphate-selective porin O and P" evidence="1">
    <location>
        <begin position="33"/>
        <end position="368"/>
    </location>
</feature>
<proteinExistence type="predicted"/>
<dbReference type="RefSeq" id="WP_377327742.1">
    <property type="nucleotide sequence ID" value="NZ_JBHSNG010000013.1"/>
</dbReference>
<gene>
    <name evidence="2" type="ORF">ACFPPB_13030</name>
</gene>
<keyword evidence="1" id="KW-0732">Signal</keyword>
<dbReference type="InterPro" id="IPR010870">
    <property type="entry name" value="Porin_O/P"/>
</dbReference>
<name>A0ABW0SZJ6_9GAMM</name>
<reference evidence="3" key="1">
    <citation type="journal article" date="2019" name="Int. J. Syst. Evol. Microbiol.">
        <title>The Global Catalogue of Microorganisms (GCM) 10K type strain sequencing project: providing services to taxonomists for standard genome sequencing and annotation.</title>
        <authorList>
            <consortium name="The Broad Institute Genomics Platform"/>
            <consortium name="The Broad Institute Genome Sequencing Center for Infectious Disease"/>
            <person name="Wu L."/>
            <person name="Ma J."/>
        </authorList>
    </citation>
    <scope>NUCLEOTIDE SEQUENCE [LARGE SCALE GENOMIC DNA]</scope>
    <source>
        <strain evidence="3">CGMCC 1.13587</strain>
    </source>
</reference>
<evidence type="ECO:0000256" key="1">
    <source>
        <dbReference type="SAM" id="SignalP"/>
    </source>
</evidence>
<dbReference type="Pfam" id="PF07396">
    <property type="entry name" value="Porin_O_P"/>
    <property type="match status" value="1"/>
</dbReference>
<organism evidence="2 3">
    <name type="scientific">Rhodanobacter terrae</name>
    <dbReference type="NCBI Taxonomy" id="418647"/>
    <lineage>
        <taxon>Bacteria</taxon>
        <taxon>Pseudomonadati</taxon>
        <taxon>Pseudomonadota</taxon>
        <taxon>Gammaproteobacteria</taxon>
        <taxon>Lysobacterales</taxon>
        <taxon>Rhodanobacteraceae</taxon>
        <taxon>Rhodanobacter</taxon>
    </lineage>
</organism>
<sequence>MSTHSELTMRRRILTVLLMLAGALGCSEPASAADGGSWQPAPYTLGQGLYFPRQGLRIGGYTNLQYYDVQGRPSTLRFRDTSLFITKDIGTRWQLFSEVDAGDSLSLRGHSNAERSELDIERLYLDYHAGQAITFRFGKFLTPVGQWNLIHADPLTWTVSRPLSTSAAFARHASGVMAFGTVPLHGHDLDYWVFADDSKNLGIGREQDRAFSSFGADGSTRNNFRQALGGRLLYHMLDDRLSVGISYLDYTLQSPQQKFRLVGMDFGWSARYVNLTGEAVHRTSPDAGVPTQQGGFLEAAVPLWRQLYLVGRYERYRTSVSARVTTLRTFGLNYRPVPGIVLKIEHSEGNRDAQLAPTGWLASAAVLF</sequence>
<feature type="signal peptide" evidence="1">
    <location>
        <begin position="1"/>
        <end position="32"/>
    </location>
</feature>